<dbReference type="Gene3D" id="2.30.29.30">
    <property type="entry name" value="Pleckstrin-homology domain (PH domain)/Phosphotyrosine-binding domain (PTB)"/>
    <property type="match status" value="1"/>
</dbReference>
<dbReference type="InterPro" id="IPR030523">
    <property type="entry name" value="SH2B"/>
</dbReference>
<proteinExistence type="predicted"/>
<dbReference type="SUPFAM" id="SSF50729">
    <property type="entry name" value="PH domain-like"/>
    <property type="match status" value="1"/>
</dbReference>
<feature type="region of interest" description="Disordered" evidence="3">
    <location>
        <begin position="289"/>
        <end position="308"/>
    </location>
</feature>
<dbReference type="SUPFAM" id="SSF109805">
    <property type="entry name" value="Phenylalanine zipper"/>
    <property type="match status" value="1"/>
</dbReference>
<dbReference type="Gene3D" id="6.10.140.110">
    <property type="match status" value="1"/>
</dbReference>
<keyword evidence="1" id="KW-0597">Phosphoprotein</keyword>
<evidence type="ECO:0000313" key="6">
    <source>
        <dbReference type="Proteomes" id="UP001488838"/>
    </source>
</evidence>
<evidence type="ECO:0000256" key="2">
    <source>
        <dbReference type="ARBA" id="ARBA00022999"/>
    </source>
</evidence>
<dbReference type="PANTHER" id="PTHR10872:SF3">
    <property type="entry name" value="SH2B ADAPTER PROTEIN 1"/>
    <property type="match status" value="1"/>
</dbReference>
<dbReference type="PANTHER" id="PTHR10872">
    <property type="entry name" value="SH2B ADAPTER PROTEIN"/>
    <property type="match status" value="1"/>
</dbReference>
<feature type="region of interest" description="Disordered" evidence="3">
    <location>
        <begin position="132"/>
        <end position="167"/>
    </location>
</feature>
<keyword evidence="6" id="KW-1185">Reference proteome</keyword>
<dbReference type="Proteomes" id="UP001488838">
    <property type="component" value="Unassembled WGS sequence"/>
</dbReference>
<reference evidence="5 6" key="1">
    <citation type="journal article" date="2023" name="bioRxiv">
        <title>Conserved and derived expression patterns and positive selection on dental genes reveal complex evolutionary context of ever-growing rodent molars.</title>
        <authorList>
            <person name="Calamari Z.T."/>
            <person name="Song A."/>
            <person name="Cohen E."/>
            <person name="Akter M."/>
            <person name="Roy R.D."/>
            <person name="Hallikas O."/>
            <person name="Christensen M.M."/>
            <person name="Li P."/>
            <person name="Marangoni P."/>
            <person name="Jernvall J."/>
            <person name="Klein O.D."/>
        </authorList>
    </citation>
    <scope>NUCLEOTIDE SEQUENCE [LARGE SCALE GENOMIC DNA]</scope>
    <source>
        <strain evidence="5">V071</strain>
    </source>
</reference>
<evidence type="ECO:0000313" key="5">
    <source>
        <dbReference type="EMBL" id="KAK7796712.1"/>
    </source>
</evidence>
<dbReference type="GO" id="GO:0035556">
    <property type="term" value="P:intracellular signal transduction"/>
    <property type="evidence" value="ECO:0007669"/>
    <property type="project" value="TreeGrafter"/>
</dbReference>
<accession>A0AAW0H1H3</accession>
<organism evidence="5 6">
    <name type="scientific">Myodes glareolus</name>
    <name type="common">Bank vole</name>
    <name type="synonym">Clethrionomys glareolus</name>
    <dbReference type="NCBI Taxonomy" id="447135"/>
    <lineage>
        <taxon>Eukaryota</taxon>
        <taxon>Metazoa</taxon>
        <taxon>Chordata</taxon>
        <taxon>Craniata</taxon>
        <taxon>Vertebrata</taxon>
        <taxon>Euteleostomi</taxon>
        <taxon>Mammalia</taxon>
        <taxon>Eutheria</taxon>
        <taxon>Euarchontoglires</taxon>
        <taxon>Glires</taxon>
        <taxon>Rodentia</taxon>
        <taxon>Myomorpha</taxon>
        <taxon>Muroidea</taxon>
        <taxon>Cricetidae</taxon>
        <taxon>Arvicolinae</taxon>
        <taxon>Myodes</taxon>
    </lineage>
</organism>
<evidence type="ECO:0000259" key="4">
    <source>
        <dbReference type="Pfam" id="PF08916"/>
    </source>
</evidence>
<dbReference type="GO" id="GO:0005886">
    <property type="term" value="C:plasma membrane"/>
    <property type="evidence" value="ECO:0007669"/>
    <property type="project" value="TreeGrafter"/>
</dbReference>
<keyword evidence="2" id="KW-0727">SH2 domain</keyword>
<feature type="non-terminal residue" evidence="5">
    <location>
        <position position="1"/>
    </location>
</feature>
<evidence type="ECO:0000256" key="1">
    <source>
        <dbReference type="ARBA" id="ARBA00022553"/>
    </source>
</evidence>
<dbReference type="InterPro" id="IPR036290">
    <property type="entry name" value="Phe_ZIP_sf"/>
</dbReference>
<feature type="domain" description="Phenylalanine zipper" evidence="4">
    <location>
        <begin position="1"/>
        <end position="55"/>
    </location>
</feature>
<name>A0AAW0H1H3_MYOGA</name>
<dbReference type="AlphaFoldDB" id="A0AAW0H1H3"/>
<dbReference type="Pfam" id="PF08916">
    <property type="entry name" value="Phe_ZIP"/>
    <property type="match status" value="1"/>
</dbReference>
<protein>
    <recommendedName>
        <fullName evidence="4">Phenylalanine zipper domain-containing protein</fullName>
    </recommendedName>
</protein>
<dbReference type="InterPro" id="IPR011993">
    <property type="entry name" value="PH-like_dom_sf"/>
</dbReference>
<dbReference type="EMBL" id="JBBHLL010001049">
    <property type="protein sequence ID" value="KAK7796712.1"/>
    <property type="molecule type" value="Genomic_DNA"/>
</dbReference>
<gene>
    <name evidence="5" type="ORF">U0070_013025</name>
</gene>
<comment type="caution">
    <text evidence="5">The sequence shown here is derived from an EMBL/GenBank/DDBJ whole genome shotgun (WGS) entry which is preliminary data.</text>
</comment>
<sequence>WPEFCEPHARAAALDLAHHFHLYLPSHPQYAEPGAETAFSGSFAELFLQHFGTEVAQALGSLSPTVLAPLNPGVELVPPHDLSLDSYRVGSCSYTALAVLGPFPFSKHFRWPPSFISLFLICNWQGAIDTSSPAGPLETTPDPPVLGGKRNSSSSGGAGTVSCDGTTPGERWTSHFERLILSRGGETLKDGAGMVQREELLSFMGIPCPTITDVRATMALEMPDRENTFLVMVEGPSEYILETTDTLHVKAWECLSPGSCPAISPRPITLPLVPGTSFLTKDNTESLDLSSLTHSESSQPGCTAGNQK</sequence>
<dbReference type="InterPro" id="IPR015012">
    <property type="entry name" value="Phe_ZIP"/>
</dbReference>
<dbReference type="GO" id="GO:0005068">
    <property type="term" value="F:transmembrane receptor protein tyrosine kinase adaptor activity"/>
    <property type="evidence" value="ECO:0007669"/>
    <property type="project" value="TreeGrafter"/>
</dbReference>
<evidence type="ECO:0000256" key="3">
    <source>
        <dbReference type="SAM" id="MobiDB-lite"/>
    </source>
</evidence>